<evidence type="ECO:0000313" key="4">
    <source>
        <dbReference type="Proteomes" id="UP001642409"/>
    </source>
</evidence>
<evidence type="ECO:0000313" key="2">
    <source>
        <dbReference type="EMBL" id="CAI9925760.1"/>
    </source>
</evidence>
<dbReference type="InterPro" id="IPR001005">
    <property type="entry name" value="SANT/Myb"/>
</dbReference>
<dbReference type="PROSITE" id="PS50090">
    <property type="entry name" value="MYB_LIKE"/>
    <property type="match status" value="1"/>
</dbReference>
<protein>
    <recommendedName>
        <fullName evidence="1">Myb-like domain-containing protein</fullName>
    </recommendedName>
</protein>
<sequence length="80" mass="9824">MNGYHKWTKEEEEIFREAIVQFKYNWVRIQQNILPHISVKSMKNKYYQRMHNNSIIKSSSIVSDEEVYKLIKIIMYQNLQ</sequence>
<name>A0AA86NTG6_9EUKA</name>
<dbReference type="AlphaFoldDB" id="A0AA86NTG6"/>
<dbReference type="InterPro" id="IPR009057">
    <property type="entry name" value="Homeodomain-like_sf"/>
</dbReference>
<keyword evidence="4" id="KW-1185">Reference proteome</keyword>
<dbReference type="SMART" id="SM00717">
    <property type="entry name" value="SANT"/>
    <property type="match status" value="1"/>
</dbReference>
<reference evidence="3 4" key="2">
    <citation type="submission" date="2024-07" db="EMBL/GenBank/DDBJ databases">
        <authorList>
            <person name="Akdeniz Z."/>
        </authorList>
    </citation>
    <scope>NUCLEOTIDE SEQUENCE [LARGE SCALE GENOMIC DNA]</scope>
</reference>
<evidence type="ECO:0000313" key="3">
    <source>
        <dbReference type="EMBL" id="CAL6018714.1"/>
    </source>
</evidence>
<comment type="caution">
    <text evidence="2">The sequence shown here is derived from an EMBL/GenBank/DDBJ whole genome shotgun (WGS) entry which is preliminary data.</text>
</comment>
<evidence type="ECO:0000259" key="1">
    <source>
        <dbReference type="PROSITE" id="PS50090"/>
    </source>
</evidence>
<accession>A0AA86NTG6</accession>
<gene>
    <name evidence="2" type="ORF">HINF_LOCUS13405</name>
    <name evidence="3" type="ORF">HINF_LOCUS26601</name>
</gene>
<dbReference type="EMBL" id="CATOUU010000347">
    <property type="protein sequence ID" value="CAI9925760.1"/>
    <property type="molecule type" value="Genomic_DNA"/>
</dbReference>
<dbReference type="Proteomes" id="UP001642409">
    <property type="component" value="Unassembled WGS sequence"/>
</dbReference>
<proteinExistence type="predicted"/>
<dbReference type="EMBL" id="CAXDID020000081">
    <property type="protein sequence ID" value="CAL6018714.1"/>
    <property type="molecule type" value="Genomic_DNA"/>
</dbReference>
<dbReference type="Pfam" id="PF00249">
    <property type="entry name" value="Myb_DNA-binding"/>
    <property type="match status" value="1"/>
</dbReference>
<organism evidence="2">
    <name type="scientific">Hexamita inflata</name>
    <dbReference type="NCBI Taxonomy" id="28002"/>
    <lineage>
        <taxon>Eukaryota</taxon>
        <taxon>Metamonada</taxon>
        <taxon>Diplomonadida</taxon>
        <taxon>Hexamitidae</taxon>
        <taxon>Hexamitinae</taxon>
        <taxon>Hexamita</taxon>
    </lineage>
</organism>
<feature type="domain" description="Myb-like" evidence="1">
    <location>
        <begin position="6"/>
        <end position="50"/>
    </location>
</feature>
<dbReference type="SUPFAM" id="SSF46689">
    <property type="entry name" value="Homeodomain-like"/>
    <property type="match status" value="1"/>
</dbReference>
<dbReference type="Gene3D" id="1.10.10.60">
    <property type="entry name" value="Homeodomain-like"/>
    <property type="match status" value="1"/>
</dbReference>
<dbReference type="CDD" id="cd00167">
    <property type="entry name" value="SANT"/>
    <property type="match status" value="1"/>
</dbReference>
<reference evidence="2" key="1">
    <citation type="submission" date="2023-06" db="EMBL/GenBank/DDBJ databases">
        <authorList>
            <person name="Kurt Z."/>
        </authorList>
    </citation>
    <scope>NUCLEOTIDE SEQUENCE</scope>
</reference>